<dbReference type="Proteomes" id="UP000433181">
    <property type="component" value="Unassembled WGS sequence"/>
</dbReference>
<feature type="domain" description="ATPase dynein-related AAA" evidence="1">
    <location>
        <begin position="516"/>
        <end position="619"/>
    </location>
</feature>
<evidence type="ECO:0000259" key="1">
    <source>
        <dbReference type="Pfam" id="PF07728"/>
    </source>
</evidence>
<dbReference type="InterPro" id="IPR011704">
    <property type="entry name" value="ATPase_dyneun-rel_AAA"/>
</dbReference>
<dbReference type="InterPro" id="IPR027417">
    <property type="entry name" value="P-loop_NTPase"/>
</dbReference>
<dbReference type="Gene3D" id="3.40.50.300">
    <property type="entry name" value="P-loop containing nucleotide triphosphate hydrolases"/>
    <property type="match status" value="2"/>
</dbReference>
<dbReference type="InterPro" id="IPR052934">
    <property type="entry name" value="Methyl-DNA_Rec/Restrict_Enz"/>
</dbReference>
<dbReference type="Pfam" id="PF07728">
    <property type="entry name" value="AAA_5"/>
    <property type="match status" value="1"/>
</dbReference>
<dbReference type="GO" id="GO:0005524">
    <property type="term" value="F:ATP binding"/>
    <property type="evidence" value="ECO:0007669"/>
    <property type="project" value="InterPro"/>
</dbReference>
<evidence type="ECO:0000313" key="3">
    <source>
        <dbReference type="Proteomes" id="UP000433181"/>
    </source>
</evidence>
<dbReference type="PANTHER" id="PTHR37291:SF1">
    <property type="entry name" value="TYPE IV METHYL-DIRECTED RESTRICTION ENZYME ECOKMCRB SUBUNIT"/>
    <property type="match status" value="1"/>
</dbReference>
<dbReference type="EMBL" id="VUNR01000008">
    <property type="protein sequence ID" value="MSU08506.1"/>
    <property type="molecule type" value="Genomic_DNA"/>
</dbReference>
<dbReference type="AlphaFoldDB" id="A0A6I2UIE9"/>
<sequence>MSDNMPENEGQRRGWLLTLNPRYFGKGYNRWCNGTKDGSVYRQDWRCSNTHPQLGDDVFVMRTGKQPRGIVAHGYVCREPFYDKAGESRIDVEFDRIQDFDSGYDFLPQNKLKMEFPQQDWSPKASGIEIRQEVLGKLREQWQAMLDNEFWPPEAEYNPGISSEEYADIFRTLEANKLDTLYYLYKMGGIGSCKQLEEKYGNTASHYNSNAIRICKVVQYETGCDLYARQRKRKNGELAYWPILFQGRDAMENESGKFVYKLRQSVRDAIILLDKENFFEEIKIMNQSEYDKNIILYGPPGTGKTYKTAAYAVAICDGEAVEDLANYDDVMKRYNELKAEGRVEFITFHQSYGYEDFIEGIRPVMDEGGNELSYKVVPGIFKRFCSEASKSEVAANNFGIAKDASVWKATIRDNVLQDCYENNYVRIDWEMDAQYASGFVNDINIGDIILTTDKSRTYIHGIAVVTSEAYKKEGVDEDTTTRNVEWLVKGLHEDITSINAGKVLHRMTCARVPNVKVKDLIDMAKDRNSGLSDVVAKDNTKPYVFIIDEINRGNISKIFGELITLLEDTKRAGMKEALSVSLPYSDESFSVPANVYIVGTMNTADRSIAMMDTALRRRFRFIEMLPEPKILEGIKVGNIDIPAVLKTINKRITYLFDREHTIGHAFFTGLRGDNATIENFGRIFEKSIIPLLQEYFYEDYHKIQLVLGDNAKSSDKYKFIIADELKKDDNVFRGNVDDLDIPDKIYRINKNAFSNENSYLEIIEAVE</sequence>
<evidence type="ECO:0000313" key="2">
    <source>
        <dbReference type="EMBL" id="MSU08506.1"/>
    </source>
</evidence>
<dbReference type="SUPFAM" id="SSF52540">
    <property type="entry name" value="P-loop containing nucleoside triphosphate hydrolases"/>
    <property type="match status" value="1"/>
</dbReference>
<keyword evidence="3" id="KW-1185">Reference proteome</keyword>
<dbReference type="GO" id="GO:0016887">
    <property type="term" value="F:ATP hydrolysis activity"/>
    <property type="evidence" value="ECO:0007669"/>
    <property type="project" value="InterPro"/>
</dbReference>
<accession>A0A6I2UIE9</accession>
<protein>
    <submittedName>
        <fullName evidence="2">AAA domain-containing protein</fullName>
    </submittedName>
</protein>
<comment type="caution">
    <text evidence="2">The sequence shown here is derived from an EMBL/GenBank/DDBJ whole genome shotgun (WGS) entry which is preliminary data.</text>
</comment>
<proteinExistence type="predicted"/>
<organism evidence="2 3">
    <name type="scientific">Anaerovibrio slackiae</name>
    <dbReference type="NCBI Taxonomy" id="2652309"/>
    <lineage>
        <taxon>Bacteria</taxon>
        <taxon>Bacillati</taxon>
        <taxon>Bacillota</taxon>
        <taxon>Negativicutes</taxon>
        <taxon>Selenomonadales</taxon>
        <taxon>Selenomonadaceae</taxon>
        <taxon>Anaerovibrio</taxon>
    </lineage>
</organism>
<dbReference type="PANTHER" id="PTHR37291">
    <property type="entry name" value="5-METHYLCYTOSINE-SPECIFIC RESTRICTION ENZYME B"/>
    <property type="match status" value="1"/>
</dbReference>
<gene>
    <name evidence="2" type="ORF">FYJ84_05850</name>
</gene>
<reference evidence="2 3" key="1">
    <citation type="submission" date="2019-08" db="EMBL/GenBank/DDBJ databases">
        <title>In-depth cultivation of the pig gut microbiome towards novel bacterial diversity and tailored functional studies.</title>
        <authorList>
            <person name="Wylensek D."/>
            <person name="Hitch T.C.A."/>
            <person name="Clavel T."/>
        </authorList>
    </citation>
    <scope>NUCLEOTIDE SEQUENCE [LARGE SCALE GENOMIC DNA]</scope>
    <source>
        <strain evidence="2 3">WCA-693-APC-5D-A</strain>
    </source>
</reference>
<name>A0A6I2UIE9_9FIRM</name>